<gene>
    <name evidence="2" type="ordered locus">Pnap_1001</name>
</gene>
<dbReference type="Proteomes" id="UP000000644">
    <property type="component" value="Chromosome"/>
</dbReference>
<name>A1VKZ0_POLNA</name>
<dbReference type="AlphaFoldDB" id="A1VKZ0"/>
<evidence type="ECO:0000256" key="1">
    <source>
        <dbReference type="SAM" id="MobiDB-lite"/>
    </source>
</evidence>
<organism evidence="2 3">
    <name type="scientific">Polaromonas naphthalenivorans (strain CJ2)</name>
    <dbReference type="NCBI Taxonomy" id="365044"/>
    <lineage>
        <taxon>Bacteria</taxon>
        <taxon>Pseudomonadati</taxon>
        <taxon>Pseudomonadota</taxon>
        <taxon>Betaproteobacteria</taxon>
        <taxon>Burkholderiales</taxon>
        <taxon>Comamonadaceae</taxon>
        <taxon>Polaromonas</taxon>
    </lineage>
</organism>
<sequence length="115" mass="12373">MVGDVLFFLFDLGAGVLLGPAGRESPGGDSLFFASPKKSKQKKGDPAVWVPSLRYGRPALPEKNGGRRKLASLKQRAALIPFFSVITGPDRTGQSGNEVRTAKQPQRLGFSHACY</sequence>
<keyword evidence="3" id="KW-1185">Reference proteome</keyword>
<evidence type="ECO:0000313" key="3">
    <source>
        <dbReference type="Proteomes" id="UP000000644"/>
    </source>
</evidence>
<feature type="region of interest" description="Disordered" evidence="1">
    <location>
        <begin position="24"/>
        <end position="46"/>
    </location>
</feature>
<dbReference type="STRING" id="365044.Pnap_1001"/>
<protein>
    <submittedName>
        <fullName evidence="2">Uncharacterized protein</fullName>
    </submittedName>
</protein>
<evidence type="ECO:0000313" key="2">
    <source>
        <dbReference type="EMBL" id="ABM36318.1"/>
    </source>
</evidence>
<dbReference type="KEGG" id="pna:Pnap_1001"/>
<dbReference type="HOGENOM" id="CLU_2106730_0_0_4"/>
<dbReference type="EMBL" id="CP000529">
    <property type="protein sequence ID" value="ABM36318.1"/>
    <property type="molecule type" value="Genomic_DNA"/>
</dbReference>
<proteinExistence type="predicted"/>
<accession>A1VKZ0</accession>
<reference evidence="3" key="1">
    <citation type="journal article" date="2009" name="Environ. Microbiol.">
        <title>The genome of Polaromonas naphthalenivorans strain CJ2, isolated from coal tar-contaminated sediment, reveals physiological and metabolic versatility and evolution through extensive horizontal gene transfer.</title>
        <authorList>
            <person name="Yagi J.M."/>
            <person name="Sims D."/>
            <person name="Brettin T."/>
            <person name="Bruce D."/>
            <person name="Madsen E.L."/>
        </authorList>
    </citation>
    <scope>NUCLEOTIDE SEQUENCE [LARGE SCALE GENOMIC DNA]</scope>
    <source>
        <strain evidence="3">CJ2</strain>
    </source>
</reference>